<dbReference type="InterPro" id="IPR050194">
    <property type="entry name" value="Glycosyltransferase_grp1"/>
</dbReference>
<dbReference type="EMBL" id="FNFO01000010">
    <property type="protein sequence ID" value="SDM11349.1"/>
    <property type="molecule type" value="Genomic_DNA"/>
</dbReference>
<proteinExistence type="predicted"/>
<name>A0A1G9QK03_9BACT</name>
<sequence length="394" mass="44682">MKILMSAYACEPNWGSEPEVGWRWMKRLAAQATELVVVTRSEDRYKDANGKTGVRNSRANIEKAMETENLPNVRFLYYDLPDQIANTEQSFIGANVCGYLWELAVFPFLLQHFGYKEFDLVQRVTIVAYRFPTSISYFGKRFIYGPLAGGERAPLRLMPMFSFKNQLKEWTRRLIQYSALVDPLVLLTLQQADEVIAVTHDTYSILPAFARKKAIIEPATSIDEKDFRIDETYRGTRDRQDPTLRLLFVGRLLEWKGVLLTLKALHFLGDALDYEMTIVGDGPDAARFRAYAAQHNLRVHFTGHISRTELSQYYFSHDLFVLPSLHDSGGFVVLEAHLHDLPVLVLALGGPREIASPEKGDIMIDPQGLTPDQLAAAIANQLLAFQRKRLGPSA</sequence>
<evidence type="ECO:0000313" key="2">
    <source>
        <dbReference type="EMBL" id="SDM11349.1"/>
    </source>
</evidence>
<evidence type="ECO:0000313" key="3">
    <source>
        <dbReference type="Proteomes" id="UP000198510"/>
    </source>
</evidence>
<dbReference type="CDD" id="cd03801">
    <property type="entry name" value="GT4_PimA-like"/>
    <property type="match status" value="1"/>
</dbReference>
<keyword evidence="3" id="KW-1185">Reference proteome</keyword>
<dbReference type="GO" id="GO:0016757">
    <property type="term" value="F:glycosyltransferase activity"/>
    <property type="evidence" value="ECO:0007669"/>
    <property type="project" value="InterPro"/>
</dbReference>
<dbReference type="SUPFAM" id="SSF53756">
    <property type="entry name" value="UDP-Glycosyltransferase/glycogen phosphorylase"/>
    <property type="match status" value="1"/>
</dbReference>
<dbReference type="AlphaFoldDB" id="A0A1G9QK03"/>
<accession>A0A1G9QK03</accession>
<dbReference type="STRING" id="1075417.SAMN05421823_110201"/>
<dbReference type="Pfam" id="PF00534">
    <property type="entry name" value="Glycos_transf_1"/>
    <property type="match status" value="1"/>
</dbReference>
<feature type="domain" description="Glycosyl transferase family 1" evidence="1">
    <location>
        <begin position="241"/>
        <end position="380"/>
    </location>
</feature>
<dbReference type="RefSeq" id="WP_089686294.1">
    <property type="nucleotide sequence ID" value="NZ_FNFO01000010.1"/>
</dbReference>
<dbReference type="InterPro" id="IPR001296">
    <property type="entry name" value="Glyco_trans_1"/>
</dbReference>
<evidence type="ECO:0000259" key="1">
    <source>
        <dbReference type="Pfam" id="PF00534"/>
    </source>
</evidence>
<reference evidence="2 3" key="1">
    <citation type="submission" date="2016-10" db="EMBL/GenBank/DDBJ databases">
        <authorList>
            <person name="de Groot N.N."/>
        </authorList>
    </citation>
    <scope>NUCLEOTIDE SEQUENCE [LARGE SCALE GENOMIC DNA]</scope>
    <source>
        <strain evidence="2 3">DSM 25186</strain>
    </source>
</reference>
<dbReference type="PANTHER" id="PTHR45947:SF3">
    <property type="entry name" value="SULFOQUINOVOSYL TRANSFERASE SQD2"/>
    <property type="match status" value="1"/>
</dbReference>
<keyword evidence="2" id="KW-0808">Transferase</keyword>
<protein>
    <submittedName>
        <fullName evidence="2">Glycosyltransferase involved in cell wall bisynthesis</fullName>
    </submittedName>
</protein>
<dbReference type="Proteomes" id="UP000198510">
    <property type="component" value="Unassembled WGS sequence"/>
</dbReference>
<dbReference type="PANTHER" id="PTHR45947">
    <property type="entry name" value="SULFOQUINOVOSYL TRANSFERASE SQD2"/>
    <property type="match status" value="1"/>
</dbReference>
<dbReference type="OrthoDB" id="596635at2"/>
<organism evidence="2 3">
    <name type="scientific">Catalinimonas alkaloidigena</name>
    <dbReference type="NCBI Taxonomy" id="1075417"/>
    <lineage>
        <taxon>Bacteria</taxon>
        <taxon>Pseudomonadati</taxon>
        <taxon>Bacteroidota</taxon>
        <taxon>Cytophagia</taxon>
        <taxon>Cytophagales</taxon>
        <taxon>Catalimonadaceae</taxon>
        <taxon>Catalinimonas</taxon>
    </lineage>
</organism>
<gene>
    <name evidence="2" type="ORF">SAMN05421823_110201</name>
</gene>
<dbReference type="Gene3D" id="3.40.50.2000">
    <property type="entry name" value="Glycogen Phosphorylase B"/>
    <property type="match status" value="2"/>
</dbReference>